<dbReference type="NCBIfam" id="NF006321">
    <property type="entry name" value="PRK08534.1"/>
    <property type="match status" value="1"/>
</dbReference>
<dbReference type="PANTHER" id="PTHR43366">
    <property type="entry name" value="PYRUVATE SYNTHASE SUBUNIT PORC"/>
    <property type="match status" value="1"/>
</dbReference>
<evidence type="ECO:0000313" key="9">
    <source>
        <dbReference type="EMBL" id="ADG13987.1"/>
    </source>
</evidence>
<dbReference type="AlphaFoldDB" id="D5VTT4"/>
<evidence type="ECO:0000256" key="5">
    <source>
        <dbReference type="ARBA" id="ARBA00044813"/>
    </source>
</evidence>
<dbReference type="HOGENOM" id="CLU_087284_2_0_2"/>
<sequence>MIEIRFHGRGGQGAVTAAQILAKAAFYDGKYCQAFPFFGVERRGAPVRAFTRIDDKEILIRSQIYEPDYVVVLDPTLLDSVNVLEGLKKDGAVIVNTVKDLDLGYKVYTLDATKIALDVLGVPIVNTSMVGAFAGATKLVSLESVKKAILETFKGKLGEKNALAAEKAYNEIIEKYGE</sequence>
<dbReference type="NCBIfam" id="NF040683">
    <property type="entry name" value="PorC_Meth_Thtga"/>
    <property type="match status" value="1"/>
</dbReference>
<dbReference type="SUPFAM" id="SSF53323">
    <property type="entry name" value="Pyruvate-ferredoxin oxidoreductase, PFOR, domain III"/>
    <property type="match status" value="1"/>
</dbReference>
<comment type="catalytic activity">
    <reaction evidence="7">
        <text>2 oxidized [2Fe-2S]-[ferredoxin] + pyruvate + CoA = 2 reduced [2Fe-2S]-[ferredoxin] + acetyl-CoA + CO2 + H(+)</text>
        <dbReference type="Rhea" id="RHEA:12765"/>
        <dbReference type="Rhea" id="RHEA-COMP:10000"/>
        <dbReference type="Rhea" id="RHEA-COMP:10001"/>
        <dbReference type="ChEBI" id="CHEBI:15361"/>
        <dbReference type="ChEBI" id="CHEBI:15378"/>
        <dbReference type="ChEBI" id="CHEBI:16526"/>
        <dbReference type="ChEBI" id="CHEBI:33737"/>
        <dbReference type="ChEBI" id="CHEBI:33738"/>
        <dbReference type="ChEBI" id="CHEBI:57287"/>
        <dbReference type="ChEBI" id="CHEBI:57288"/>
        <dbReference type="EC" id="1.2.7.1"/>
    </reaction>
</comment>
<dbReference type="InterPro" id="IPR053412">
    <property type="entry name" value="Pyruvate_synthase_PorC"/>
</dbReference>
<dbReference type="InterPro" id="IPR002869">
    <property type="entry name" value="Pyrv_flavodox_OxRed_cen"/>
</dbReference>
<dbReference type="OrthoDB" id="372091at2157"/>
<dbReference type="InterPro" id="IPR051626">
    <property type="entry name" value="Oxidoreductase_gamma_subunit"/>
</dbReference>
<dbReference type="KEGG" id="mif:Metin_1337"/>
<evidence type="ECO:0000256" key="2">
    <source>
        <dbReference type="ARBA" id="ARBA00012822"/>
    </source>
</evidence>
<keyword evidence="9" id="KW-0670">Pyruvate</keyword>
<protein>
    <recommendedName>
        <fullName evidence="3">Pyruvate synthase subunit PorC</fullName>
        <ecNumber evidence="2">1.2.7.1</ecNumber>
    </recommendedName>
    <alternativeName>
        <fullName evidence="6">Pyruvate oxidoreductase gamma chain</fullName>
    </alternativeName>
    <alternativeName>
        <fullName evidence="5">Pyruvic-ferredoxin oxidoreductase subunit gamma</fullName>
    </alternativeName>
</protein>
<evidence type="ECO:0000256" key="6">
    <source>
        <dbReference type="ARBA" id="ARBA00044815"/>
    </source>
</evidence>
<dbReference type="EMBL" id="CP002009">
    <property type="protein sequence ID" value="ADG13987.1"/>
    <property type="molecule type" value="Genomic_DNA"/>
</dbReference>
<dbReference type="EC" id="1.2.7.1" evidence="2"/>
<evidence type="ECO:0000313" key="10">
    <source>
        <dbReference type="Proteomes" id="UP000002061"/>
    </source>
</evidence>
<evidence type="ECO:0000256" key="7">
    <source>
        <dbReference type="ARBA" id="ARBA00049357"/>
    </source>
</evidence>
<dbReference type="Proteomes" id="UP000002061">
    <property type="component" value="Chromosome"/>
</dbReference>
<dbReference type="GO" id="GO:0019164">
    <property type="term" value="F:pyruvate synthase activity"/>
    <property type="evidence" value="ECO:0007669"/>
    <property type="project" value="UniProtKB-EC"/>
</dbReference>
<dbReference type="RefSeq" id="WP_013100732.1">
    <property type="nucleotide sequence ID" value="NC_014122.1"/>
</dbReference>
<dbReference type="Pfam" id="PF01558">
    <property type="entry name" value="POR"/>
    <property type="match status" value="1"/>
</dbReference>
<comment type="subunit">
    <text evidence="1">Heterotetramer of one alpha, one beta, one delta and one gamma chain.</text>
</comment>
<evidence type="ECO:0000256" key="1">
    <source>
        <dbReference type="ARBA" id="ARBA00011595"/>
    </source>
</evidence>
<keyword evidence="10" id="KW-1185">Reference proteome</keyword>
<keyword evidence="4" id="KW-0560">Oxidoreductase</keyword>
<name>D5VTT4_METIM</name>
<proteinExistence type="predicted"/>
<dbReference type="STRING" id="573063.Metin_1337"/>
<evidence type="ECO:0000259" key="8">
    <source>
        <dbReference type="Pfam" id="PF01558"/>
    </source>
</evidence>
<dbReference type="NCBIfam" id="TIGR02175">
    <property type="entry name" value="PorC_KorC"/>
    <property type="match status" value="1"/>
</dbReference>
<dbReference type="InterPro" id="IPR019752">
    <property type="entry name" value="Pyrv/ketoisovalerate_OxRed_cat"/>
</dbReference>
<dbReference type="PANTHER" id="PTHR43366:SF1">
    <property type="entry name" value="PYRUVATE SYNTHASE SUBUNIT PORC"/>
    <property type="match status" value="1"/>
</dbReference>
<organism evidence="9 10">
    <name type="scientific">Methanocaldococcus infernus (strain DSM 11812 / JCM 15783 / ME)</name>
    <dbReference type="NCBI Taxonomy" id="573063"/>
    <lineage>
        <taxon>Archaea</taxon>
        <taxon>Methanobacteriati</taxon>
        <taxon>Methanobacteriota</taxon>
        <taxon>Methanomada group</taxon>
        <taxon>Methanococci</taxon>
        <taxon>Methanococcales</taxon>
        <taxon>Methanocaldococcaceae</taxon>
        <taxon>Methanocaldococcus</taxon>
    </lineage>
</organism>
<dbReference type="InterPro" id="IPR011894">
    <property type="entry name" value="PorC_KorC"/>
</dbReference>
<dbReference type="eggNOG" id="arCOG01603">
    <property type="taxonomic scope" value="Archaea"/>
</dbReference>
<dbReference type="GeneID" id="9132368"/>
<gene>
    <name evidence="9" type="ordered locus">Metin_1337</name>
</gene>
<evidence type="ECO:0000256" key="4">
    <source>
        <dbReference type="ARBA" id="ARBA00023002"/>
    </source>
</evidence>
<feature type="domain" description="Pyruvate/ketoisovalerate oxidoreductase catalytic" evidence="8">
    <location>
        <begin position="10"/>
        <end position="169"/>
    </location>
</feature>
<accession>D5VTT4</accession>
<dbReference type="Gene3D" id="3.40.920.10">
    <property type="entry name" value="Pyruvate-ferredoxin oxidoreductase, PFOR, domain III"/>
    <property type="match status" value="1"/>
</dbReference>
<reference evidence="9" key="1">
    <citation type="submission" date="2010-04" db="EMBL/GenBank/DDBJ databases">
        <title>Complete sequence of Methanocaldococcus infernus ME.</title>
        <authorList>
            <consortium name="US DOE Joint Genome Institute"/>
            <person name="Lucas S."/>
            <person name="Copeland A."/>
            <person name="Lapidus A."/>
            <person name="Cheng J.-F."/>
            <person name="Bruce D."/>
            <person name="Goodwin L."/>
            <person name="Pitluck S."/>
            <person name="Munk A.C."/>
            <person name="Detter J.C."/>
            <person name="Han C."/>
            <person name="Tapia R."/>
            <person name="Land M."/>
            <person name="Hauser L."/>
            <person name="Kyrpides N."/>
            <person name="Mikhailova N."/>
            <person name="Sieprawska-Lupa M."/>
            <person name="Whitman W.B."/>
            <person name="Woyke T."/>
        </authorList>
    </citation>
    <scope>NUCLEOTIDE SEQUENCE [LARGE SCALE GENOMIC DNA]</scope>
    <source>
        <strain evidence="9">ME</strain>
    </source>
</reference>
<evidence type="ECO:0000256" key="3">
    <source>
        <dbReference type="ARBA" id="ARBA00019586"/>
    </source>
</evidence>